<proteinExistence type="inferred from homology"/>
<protein>
    <submittedName>
        <fullName evidence="8">D-amino-acid oxidase</fullName>
    </submittedName>
</protein>
<comment type="similarity">
    <text evidence="2">Belongs to the DAMOX/DASOX family.</text>
</comment>
<reference evidence="8 9" key="1">
    <citation type="journal article" date="2024" name="J Genomics">
        <title>Draft genome sequencing and assembly of Favolaschia claudopus CIRM-BRFM 2984 isolated from oak limbs.</title>
        <authorList>
            <person name="Navarro D."/>
            <person name="Drula E."/>
            <person name="Chaduli D."/>
            <person name="Cazenave R."/>
            <person name="Ahrendt S."/>
            <person name="Wang J."/>
            <person name="Lipzen A."/>
            <person name="Daum C."/>
            <person name="Barry K."/>
            <person name="Grigoriev I.V."/>
            <person name="Favel A."/>
            <person name="Rosso M.N."/>
            <person name="Martin F."/>
        </authorList>
    </citation>
    <scope>NUCLEOTIDE SEQUENCE [LARGE SCALE GENOMIC DNA]</scope>
    <source>
        <strain evidence="8 9">CIRM-BRFM 2984</strain>
    </source>
</reference>
<dbReference type="Gene3D" id="3.30.9.10">
    <property type="entry name" value="D-Amino Acid Oxidase, subunit A, domain 2"/>
    <property type="match status" value="1"/>
</dbReference>
<evidence type="ECO:0000256" key="1">
    <source>
        <dbReference type="ARBA" id="ARBA00001974"/>
    </source>
</evidence>
<dbReference type="GO" id="GO:0071949">
    <property type="term" value="F:FAD binding"/>
    <property type="evidence" value="ECO:0007669"/>
    <property type="project" value="InterPro"/>
</dbReference>
<evidence type="ECO:0000256" key="6">
    <source>
        <dbReference type="PIRSR" id="PIRSR000189-1"/>
    </source>
</evidence>
<feature type="binding site" evidence="6">
    <location>
        <position position="244"/>
    </location>
    <ligand>
        <name>D-dopa</name>
        <dbReference type="ChEBI" id="CHEBI:149689"/>
    </ligand>
</feature>
<dbReference type="PANTHER" id="PTHR11530:SF11">
    <property type="entry name" value="D-ASPARTATE OXIDASE"/>
    <property type="match status" value="1"/>
</dbReference>
<dbReference type="InterPro" id="IPR023209">
    <property type="entry name" value="DAO"/>
</dbReference>
<dbReference type="SUPFAM" id="SSF51971">
    <property type="entry name" value="Nucleotide-binding domain"/>
    <property type="match status" value="1"/>
</dbReference>
<dbReference type="InterPro" id="IPR006076">
    <property type="entry name" value="FAD-dep_OxRdtase"/>
</dbReference>
<dbReference type="Pfam" id="PF01266">
    <property type="entry name" value="DAO"/>
    <property type="match status" value="1"/>
</dbReference>
<dbReference type="AlphaFoldDB" id="A0AAW0D3A4"/>
<feature type="binding site" evidence="6">
    <location>
        <position position="311"/>
    </location>
    <ligand>
        <name>D-dopa</name>
        <dbReference type="ChEBI" id="CHEBI:149689"/>
    </ligand>
</feature>
<feature type="binding site" evidence="6">
    <location>
        <position position="350"/>
    </location>
    <ligand>
        <name>D-dopa</name>
        <dbReference type="ChEBI" id="CHEBI:149689"/>
    </ligand>
</feature>
<feature type="binding site" evidence="6">
    <location>
        <begin position="35"/>
        <end position="36"/>
    </location>
    <ligand>
        <name>FAD</name>
        <dbReference type="ChEBI" id="CHEBI:57692"/>
    </ligand>
</feature>
<name>A0AAW0D3A4_9AGAR</name>
<dbReference type="PANTHER" id="PTHR11530">
    <property type="entry name" value="D-AMINO ACID OXIDASE"/>
    <property type="match status" value="1"/>
</dbReference>
<feature type="domain" description="FAD dependent oxidoreductase" evidence="7">
    <location>
        <begin position="1"/>
        <end position="365"/>
    </location>
</feature>
<comment type="cofactor">
    <cofactor evidence="1 6">
        <name>FAD</name>
        <dbReference type="ChEBI" id="CHEBI:57692"/>
    </cofactor>
</comment>
<gene>
    <name evidence="8" type="ORF">R3P38DRAFT_3422828</name>
</gene>
<evidence type="ECO:0000259" key="7">
    <source>
        <dbReference type="Pfam" id="PF01266"/>
    </source>
</evidence>
<keyword evidence="5" id="KW-0560">Oxidoreductase</keyword>
<evidence type="ECO:0000256" key="3">
    <source>
        <dbReference type="ARBA" id="ARBA00022630"/>
    </source>
</evidence>
<evidence type="ECO:0000313" key="8">
    <source>
        <dbReference type="EMBL" id="KAK7046880.1"/>
    </source>
</evidence>
<dbReference type="Proteomes" id="UP001362999">
    <property type="component" value="Unassembled WGS sequence"/>
</dbReference>
<evidence type="ECO:0000256" key="5">
    <source>
        <dbReference type="ARBA" id="ARBA00023002"/>
    </source>
</evidence>
<dbReference type="GO" id="GO:0019478">
    <property type="term" value="P:D-amino acid catabolic process"/>
    <property type="evidence" value="ECO:0007669"/>
    <property type="project" value="TreeGrafter"/>
</dbReference>
<dbReference type="SUPFAM" id="SSF54373">
    <property type="entry name" value="FAD-linked reductases, C-terminal domain"/>
    <property type="match status" value="1"/>
</dbReference>
<dbReference type="InterPro" id="IPR006181">
    <property type="entry name" value="D-amino_acid_oxidase_CS"/>
</dbReference>
<dbReference type="GO" id="GO:0003884">
    <property type="term" value="F:D-amino-acid oxidase activity"/>
    <property type="evidence" value="ECO:0007669"/>
    <property type="project" value="InterPro"/>
</dbReference>
<sequence length="372" mass="40931">GVVGLSTAIHALEAGFEVTIFAELFPGDKKSIKYTSCWAAANHISVASTNALLHQLERETFSALAQLLKDNPLAPVMSQPHQEHVETMRPEIQKQMDHLAQFYSDYRVMQPDELPAGVSYGGEFTTATEATRKFFIDVPRYLLWLMDRFLALGGQAFRATLPSLSVLLSEDNCPTLAPFPPTSTNPTPSFNPAAILNCTGIGAVSLGDVLDTDVFPTRGEVLILRAPWIKYGLSHYYNDGHLSYVLPRQSGDVILGGTFQVDDWHPTSRPETVKLIKERGIEAYPELLPEGKRESRNIQDLNVVEECVGLRPTRKGGIRLEVTTLSLLNVNFQDAHSKSVPVVHNYGHGGAGYQSSWGSAKMALELLKSALQ</sequence>
<evidence type="ECO:0000256" key="4">
    <source>
        <dbReference type="ARBA" id="ARBA00022827"/>
    </source>
</evidence>
<accession>A0AAW0D3A4</accession>
<comment type="caution">
    <text evidence="8">The sequence shown here is derived from an EMBL/GenBank/DDBJ whole genome shotgun (WGS) entry which is preliminary data.</text>
</comment>
<dbReference type="PIRSF" id="PIRSF000189">
    <property type="entry name" value="D-aa_oxidase"/>
    <property type="match status" value="1"/>
</dbReference>
<dbReference type="PROSITE" id="PS00677">
    <property type="entry name" value="DAO"/>
    <property type="match status" value="1"/>
</dbReference>
<evidence type="ECO:0000313" key="9">
    <source>
        <dbReference type="Proteomes" id="UP001362999"/>
    </source>
</evidence>
<feature type="binding site" evidence="6">
    <location>
        <position position="199"/>
    </location>
    <ligand>
        <name>FAD</name>
        <dbReference type="ChEBI" id="CHEBI:57692"/>
    </ligand>
</feature>
<keyword evidence="3" id="KW-0285">Flavoprotein</keyword>
<feature type="non-terminal residue" evidence="8">
    <location>
        <position position="1"/>
    </location>
</feature>
<keyword evidence="9" id="KW-1185">Reference proteome</keyword>
<organism evidence="8 9">
    <name type="scientific">Favolaschia claudopus</name>
    <dbReference type="NCBI Taxonomy" id="2862362"/>
    <lineage>
        <taxon>Eukaryota</taxon>
        <taxon>Fungi</taxon>
        <taxon>Dikarya</taxon>
        <taxon>Basidiomycota</taxon>
        <taxon>Agaricomycotina</taxon>
        <taxon>Agaricomycetes</taxon>
        <taxon>Agaricomycetidae</taxon>
        <taxon>Agaricales</taxon>
        <taxon>Marasmiineae</taxon>
        <taxon>Mycenaceae</taxon>
        <taxon>Favolaschia</taxon>
    </lineage>
</organism>
<dbReference type="Gene3D" id="3.40.50.720">
    <property type="entry name" value="NAD(P)-binding Rossmann-like Domain"/>
    <property type="match status" value="1"/>
</dbReference>
<evidence type="ECO:0000256" key="2">
    <source>
        <dbReference type="ARBA" id="ARBA00006730"/>
    </source>
</evidence>
<dbReference type="GO" id="GO:0005737">
    <property type="term" value="C:cytoplasm"/>
    <property type="evidence" value="ECO:0007669"/>
    <property type="project" value="TreeGrafter"/>
</dbReference>
<dbReference type="EMBL" id="JAWWNJ010000010">
    <property type="protein sequence ID" value="KAK7046880.1"/>
    <property type="molecule type" value="Genomic_DNA"/>
</dbReference>
<keyword evidence="4 6" id="KW-0274">FAD</keyword>